<evidence type="ECO:0000256" key="2">
    <source>
        <dbReference type="ARBA" id="ARBA00006706"/>
    </source>
</evidence>
<evidence type="ECO:0000313" key="13">
    <source>
        <dbReference type="EMBL" id="MBM6947407.1"/>
    </source>
</evidence>
<dbReference type="SUPFAM" id="SSF48576">
    <property type="entry name" value="Terpenoid synthases"/>
    <property type="match status" value="1"/>
</dbReference>
<evidence type="ECO:0000256" key="10">
    <source>
        <dbReference type="ARBA" id="ARBA00032873"/>
    </source>
</evidence>
<dbReference type="PANTHER" id="PTHR43281:SF1">
    <property type="entry name" value="FARNESYL DIPHOSPHATE SYNTHASE"/>
    <property type="match status" value="1"/>
</dbReference>
<dbReference type="Pfam" id="PF00348">
    <property type="entry name" value="polyprenyl_synt"/>
    <property type="match status" value="1"/>
</dbReference>
<evidence type="ECO:0000313" key="14">
    <source>
        <dbReference type="Proteomes" id="UP000705508"/>
    </source>
</evidence>
<dbReference type="InterPro" id="IPR000092">
    <property type="entry name" value="Polyprenyl_synt"/>
</dbReference>
<gene>
    <name evidence="13" type="ORF">H6A20_01845</name>
</gene>
<dbReference type="EC" id="2.5.1.10" evidence="3"/>
<evidence type="ECO:0000256" key="4">
    <source>
        <dbReference type="ARBA" id="ARBA00015100"/>
    </source>
</evidence>
<dbReference type="GO" id="GO:0016114">
    <property type="term" value="P:terpenoid biosynthetic process"/>
    <property type="evidence" value="ECO:0007669"/>
    <property type="project" value="UniProtKB-ARBA"/>
</dbReference>
<dbReference type="FunFam" id="1.10.600.10:FF:000001">
    <property type="entry name" value="Geranylgeranyl diphosphate synthase"/>
    <property type="match status" value="1"/>
</dbReference>
<evidence type="ECO:0000256" key="11">
    <source>
        <dbReference type="ARBA" id="ARBA00049399"/>
    </source>
</evidence>
<keyword evidence="6" id="KW-0479">Metal-binding</keyword>
<sequence>MSCRNEKKDWEVEFERERQEKTAGIEEILRAYLPEKQGQQRLIMEAMEYSLLAGGKRLRPMLMQETYALFGGREKVVEPFMAAIEMIHTYSLVHDDLPAMDNDDYRRGRRTTHVVYGEDMGILAGDALLNYAFETATLAFEQYPDRALLIGKALRILAVKAGIYGMIGGQVVDVKETGHAVSREVLDFIYELKTGALIESSMMIGAVLAGASDAEVEKVEKIASAVGFAFQVQDDILDVTGTSDVLGKPVHSDEKNEKSTYVTLTGLAEASRIVEDASREAIRLLAELPGDNPYLSRLLEKLIHREK</sequence>
<dbReference type="CDD" id="cd00685">
    <property type="entry name" value="Trans_IPPS_HT"/>
    <property type="match status" value="1"/>
</dbReference>
<dbReference type="NCBIfam" id="NF045485">
    <property type="entry name" value="FPPsyn"/>
    <property type="match status" value="1"/>
</dbReference>
<keyword evidence="5 12" id="KW-0808">Transferase</keyword>
<evidence type="ECO:0000256" key="8">
    <source>
        <dbReference type="ARBA" id="ARBA00023229"/>
    </source>
</evidence>
<comment type="cofactor">
    <cofactor evidence="1">
        <name>Mg(2+)</name>
        <dbReference type="ChEBI" id="CHEBI:18420"/>
    </cofactor>
</comment>
<dbReference type="InterPro" id="IPR008949">
    <property type="entry name" value="Isoprenoid_synthase_dom_sf"/>
</dbReference>
<accession>A0A939BES7</accession>
<comment type="caution">
    <text evidence="13">The sequence shown here is derived from an EMBL/GenBank/DDBJ whole genome shotgun (WGS) entry which is preliminary data.</text>
</comment>
<comment type="catalytic activity">
    <reaction evidence="11">
        <text>isopentenyl diphosphate + (2E)-geranyl diphosphate = (2E,6E)-farnesyl diphosphate + diphosphate</text>
        <dbReference type="Rhea" id="RHEA:19361"/>
        <dbReference type="ChEBI" id="CHEBI:33019"/>
        <dbReference type="ChEBI" id="CHEBI:58057"/>
        <dbReference type="ChEBI" id="CHEBI:128769"/>
        <dbReference type="ChEBI" id="CHEBI:175763"/>
        <dbReference type="EC" id="2.5.1.10"/>
    </reaction>
</comment>
<dbReference type="GO" id="GO:0004337">
    <property type="term" value="F:(2E,6E)-farnesyl diphosphate synthase activity"/>
    <property type="evidence" value="ECO:0007669"/>
    <property type="project" value="UniProtKB-EC"/>
</dbReference>
<dbReference type="AlphaFoldDB" id="A0A939BES7"/>
<protein>
    <recommendedName>
        <fullName evidence="4">Farnesyl diphosphate synthase</fullName>
        <ecNumber evidence="3">2.5.1.10</ecNumber>
    </recommendedName>
    <alternativeName>
        <fullName evidence="10">(2E,6E)-farnesyl diphosphate synthase</fullName>
    </alternativeName>
    <alternativeName>
        <fullName evidence="9">Geranyltranstransferase</fullName>
    </alternativeName>
</protein>
<dbReference type="InterPro" id="IPR033749">
    <property type="entry name" value="Polyprenyl_synt_CS"/>
</dbReference>
<dbReference type="PROSITE" id="PS00444">
    <property type="entry name" value="POLYPRENYL_SYNTHASE_2"/>
    <property type="match status" value="1"/>
</dbReference>
<evidence type="ECO:0000256" key="6">
    <source>
        <dbReference type="ARBA" id="ARBA00022723"/>
    </source>
</evidence>
<dbReference type="InterPro" id="IPR053378">
    <property type="entry name" value="Prenyl_diphosphate_synthase"/>
</dbReference>
<evidence type="ECO:0000256" key="5">
    <source>
        <dbReference type="ARBA" id="ARBA00022679"/>
    </source>
</evidence>
<keyword evidence="7" id="KW-0460">Magnesium</keyword>
<dbReference type="SFLD" id="SFLDS00005">
    <property type="entry name" value="Isoprenoid_Synthase_Type_I"/>
    <property type="match status" value="1"/>
</dbReference>
<organism evidence="13 14">
    <name type="scientific">Mordavella massiliensis</name>
    <dbReference type="NCBI Taxonomy" id="1871024"/>
    <lineage>
        <taxon>Bacteria</taxon>
        <taxon>Bacillati</taxon>
        <taxon>Bacillota</taxon>
        <taxon>Clostridia</taxon>
        <taxon>Eubacteriales</taxon>
        <taxon>Clostridiaceae</taxon>
        <taxon>Mordavella</taxon>
    </lineage>
</organism>
<dbReference type="PROSITE" id="PS00723">
    <property type="entry name" value="POLYPRENYL_SYNTHASE_1"/>
    <property type="match status" value="1"/>
</dbReference>
<keyword evidence="8" id="KW-0414">Isoprene biosynthesis</keyword>
<dbReference type="EMBL" id="JACJKS010000002">
    <property type="protein sequence ID" value="MBM6947407.1"/>
    <property type="molecule type" value="Genomic_DNA"/>
</dbReference>
<dbReference type="Proteomes" id="UP000705508">
    <property type="component" value="Unassembled WGS sequence"/>
</dbReference>
<evidence type="ECO:0000256" key="1">
    <source>
        <dbReference type="ARBA" id="ARBA00001946"/>
    </source>
</evidence>
<comment type="similarity">
    <text evidence="2 12">Belongs to the FPP/GGPP synthase family.</text>
</comment>
<evidence type="ECO:0000256" key="12">
    <source>
        <dbReference type="RuleBase" id="RU004466"/>
    </source>
</evidence>
<dbReference type="SFLD" id="SFLDG01017">
    <property type="entry name" value="Polyprenyl_Transferase_Like"/>
    <property type="match status" value="1"/>
</dbReference>
<dbReference type="Gene3D" id="1.10.600.10">
    <property type="entry name" value="Farnesyl Diphosphate Synthase"/>
    <property type="match status" value="1"/>
</dbReference>
<reference evidence="13" key="1">
    <citation type="submission" date="2020-08" db="EMBL/GenBank/DDBJ databases">
        <authorList>
            <person name="Cejkova D."/>
            <person name="Kubasova T."/>
            <person name="Jahodarova E."/>
            <person name="Rychlik I."/>
        </authorList>
    </citation>
    <scope>NUCLEOTIDE SEQUENCE</scope>
    <source>
        <strain evidence="13">An582</strain>
    </source>
</reference>
<dbReference type="PANTHER" id="PTHR43281">
    <property type="entry name" value="FARNESYL DIPHOSPHATE SYNTHASE"/>
    <property type="match status" value="1"/>
</dbReference>
<evidence type="ECO:0000256" key="3">
    <source>
        <dbReference type="ARBA" id="ARBA00012439"/>
    </source>
</evidence>
<evidence type="ECO:0000256" key="9">
    <source>
        <dbReference type="ARBA" id="ARBA00032380"/>
    </source>
</evidence>
<dbReference type="GO" id="GO:0005737">
    <property type="term" value="C:cytoplasm"/>
    <property type="evidence" value="ECO:0007669"/>
    <property type="project" value="UniProtKB-ARBA"/>
</dbReference>
<name>A0A939BES7_9CLOT</name>
<evidence type="ECO:0000256" key="7">
    <source>
        <dbReference type="ARBA" id="ARBA00022842"/>
    </source>
</evidence>
<proteinExistence type="inferred from homology"/>
<reference evidence="13" key="2">
    <citation type="journal article" date="2021" name="Sci. Rep.">
        <title>The distribution of antibiotic resistance genes in chicken gut microbiota commensals.</title>
        <authorList>
            <person name="Juricova H."/>
            <person name="Matiasovicova J."/>
            <person name="Kubasova T."/>
            <person name="Cejkova D."/>
            <person name="Rychlik I."/>
        </authorList>
    </citation>
    <scope>NUCLEOTIDE SEQUENCE</scope>
    <source>
        <strain evidence="13">An582</strain>
    </source>
</reference>
<dbReference type="GO" id="GO:0046872">
    <property type="term" value="F:metal ion binding"/>
    <property type="evidence" value="ECO:0007669"/>
    <property type="project" value="UniProtKB-KW"/>
</dbReference>